<dbReference type="GO" id="GO:0016874">
    <property type="term" value="F:ligase activity"/>
    <property type="evidence" value="ECO:0007669"/>
    <property type="project" value="UniProtKB-KW"/>
</dbReference>
<keyword evidence="5" id="KW-0436">Ligase</keyword>
<dbReference type="Proteomes" id="UP000275012">
    <property type="component" value="Unassembled WGS sequence"/>
</dbReference>
<keyword evidence="6" id="KW-0808">Transferase</keyword>
<evidence type="ECO:0000256" key="5">
    <source>
        <dbReference type="ARBA" id="ARBA00022598"/>
    </source>
</evidence>
<dbReference type="CDD" id="cd00833">
    <property type="entry name" value="PKS"/>
    <property type="match status" value="1"/>
</dbReference>
<dbReference type="Pfam" id="PF16197">
    <property type="entry name" value="KAsynt_C_assoc"/>
    <property type="match status" value="1"/>
</dbReference>
<dbReference type="InterPro" id="IPR023213">
    <property type="entry name" value="CAT-like_dom_sf"/>
</dbReference>
<dbReference type="PROSITE" id="PS00455">
    <property type="entry name" value="AMP_BINDING"/>
    <property type="match status" value="1"/>
</dbReference>
<proteinExistence type="predicted"/>
<evidence type="ECO:0000256" key="7">
    <source>
        <dbReference type="SAM" id="MobiDB-lite"/>
    </source>
</evidence>
<dbReference type="PROSITE" id="PS00012">
    <property type="entry name" value="PHOSPHOPANTETHEINE"/>
    <property type="match status" value="1"/>
</dbReference>
<dbReference type="SUPFAM" id="SSF47336">
    <property type="entry name" value="ACP-like"/>
    <property type="match status" value="3"/>
</dbReference>
<dbReference type="InterPro" id="IPR014031">
    <property type="entry name" value="Ketoacyl_synth_C"/>
</dbReference>
<dbReference type="InterPro" id="IPR001242">
    <property type="entry name" value="Condensation_dom"/>
</dbReference>
<dbReference type="RefSeq" id="WP_122101035.1">
    <property type="nucleotide sequence ID" value="NZ_RFLY01000005.1"/>
</dbReference>
<sequence>MTHSVDTPVSPATLRQMIQETLSTLLAVPAEWIPWQSAFTDLGMGSAQGVAFIEQLGLRTGWALSPTLLYDHPSPQALLDALCQRTPTLVPADTRHTEPPPADILLLGADCRLPGAGSVEDFWQLLCDAGVSVGAVPETHPLRVLCRAQGIDAHDPLLLAGTLPDPAGFDAAFFGIADAEARLMDPQQRWLLESTWHAIRDAGIDPLSLQHSRTGVFIGASAQDFQRHVLRTGRHCDIHAGTGTAMSVIAGRIAYQFDFRGPAWTVDTACSSSLVALHQACQSLRTGDCDHALVAGVNLLLDPQYGLALQRGGMLSPSGRCHSFDRAADGYVRSEGQVTLFLSRAAPPGAQPPIAVIRATAVNQDGRSNGLTAPNGDSQQHLVRQALATASLADDAIQVFECHGTGTALGDPIEVNALARVFPRRDDTQPPCLIGSVKANVGHLESAAGLAGALRLALSLHHRRWTTQPPMSGINPHLALDGSRLVIATQSATLPAHCQGGVNSFGFSGTNAHAVLAAAPAPAKANDDLPDWPWLCLSAHSRESLRTQIAAWREALPTLCAQHPLPTWLAAATRRCSALPWRIALHCPDEAQALQALDNAEPVHCDASTFNDTDGDGSPERFLQGGPPPRIDARLPRLWGLPRYAFMHRRHWPDDITADPVMAAPKSTMVTDPDERVRLGSGIWWDSLAIDPEQRRDDASFISLGGTSLLASRIASELRRRLGVGVAMSDILVAGSLNGLHQWLRTAPVRAADDDTLMPSIGTEAQDAPFPLTDMQMAYWLGRDKAVPGAMPIQVLIELRNAHLDIPRLRHAWRALTTRHPMLRAIVTGDGRQRILPDAIATDIDTERLTETGDALDARLTSERERLWRSRRDLTQWPQHTLRVWDTEEGQVLHCLFDGWSIDGASYQILFRELADLYQHPEHPLPALDWTFADYLRALARHTSRQDMSRCEAYWEAQLPTLPPAPALPLATQVEALGECVMQRRRFTLSANEWAAFREQARQHQLTPACALLATYAQVLSRWSRHSDITLNVPRFNRQPLHPDVERIIGEFASFTLLPCERRAEDAFTDYAQRLQQRLWQHLDHDLISGVSLLRQLGNGALMPYVFTTLPDQPDSSLHDQLRRIGHVTEMRTQTPQVWIDCQYWPDLNGIELSWDVLEEMFPEGLIDSMFDAFRQRVLALCEYPAQWRATATLPLPAAQHACRRRINDTAAPLPATDLFRLVAERAAIAGDAPAILSTDGVAYSYRELIRQVENVAAQLQESDGPVALCMDKTPLAVISLLAVLRQGRAYVPIDPGQPQSRRDAIVRDSGARLLLADDAGEALPWRNDATRLRPNPIRTQQPPPPANVSASDHAYLLYTSGSTGTPKGVIITQGGICNRILDLCQRFALSGDDRVIGISALHHDMSVFDLFVTLASGAALVMPAHAKRREPAHWLALMHEHRVSVWNSVPAFMQMLLDHDGAIPASLRLVLLGGDWVSTELVGRLRRRAAEAQLVSVGGPTEVGLMDIAHVIDETNLAPGQRIPYGQPLSNARQYLLNALGEECPEWVVGEICHAGAGVSPGYHGQPALDAEKFIVHPPLPEDETRLLRSGDLGYRRPDGAIQFVGRRDFQVKLHGQRIELGDIETHCRALPGVRDALALTFDDAPHTRIGVVLKPDPASASPAWDSASLRSALAPRLPDYMLPARCIVLPQWPITANGKIDRQAMAAQLAAATPPAPAGSAPMTGLIQQIAAIWQKLLQVEGIAPDTNFFHLGGNSVTAVALSRELAALTGQQRPIAAIFEHPTLRQLADSYHRPDDDEPLRQAQARGRQRRQRRHARPIE</sequence>
<dbReference type="PROSITE" id="PS50075">
    <property type="entry name" value="CARRIER"/>
    <property type="match status" value="3"/>
</dbReference>
<dbReference type="GO" id="GO:0004315">
    <property type="term" value="F:3-oxoacyl-[acyl-carrier-protein] synthase activity"/>
    <property type="evidence" value="ECO:0007669"/>
    <property type="project" value="InterPro"/>
</dbReference>
<dbReference type="InterPro" id="IPR016039">
    <property type="entry name" value="Thiolase-like"/>
</dbReference>
<evidence type="ECO:0000259" key="9">
    <source>
        <dbReference type="PROSITE" id="PS52004"/>
    </source>
</evidence>
<dbReference type="Gene3D" id="3.30.559.10">
    <property type="entry name" value="Chloramphenicol acetyltransferase-like domain"/>
    <property type="match status" value="1"/>
</dbReference>
<dbReference type="OrthoDB" id="9757559at2"/>
<dbReference type="InterPro" id="IPR009081">
    <property type="entry name" value="PP-bd_ACP"/>
</dbReference>
<feature type="region of interest" description="Disordered" evidence="7">
    <location>
        <begin position="1793"/>
        <end position="1823"/>
    </location>
</feature>
<dbReference type="SMART" id="SM00825">
    <property type="entry name" value="PKS_KS"/>
    <property type="match status" value="1"/>
</dbReference>
<dbReference type="InterPro" id="IPR020845">
    <property type="entry name" value="AMP-binding_CS"/>
</dbReference>
<dbReference type="Gene3D" id="3.30.300.30">
    <property type="match status" value="1"/>
</dbReference>
<keyword evidence="11" id="KW-1185">Reference proteome</keyword>
<dbReference type="Gene3D" id="3.30.559.30">
    <property type="entry name" value="Nonribosomal peptide synthetase, condensation domain"/>
    <property type="match status" value="1"/>
</dbReference>
<dbReference type="SUPFAM" id="SSF56801">
    <property type="entry name" value="Acetyl-CoA synthetase-like"/>
    <property type="match status" value="1"/>
</dbReference>
<dbReference type="InterPro" id="IPR057737">
    <property type="entry name" value="Condensation_MtbB-like"/>
</dbReference>
<comment type="caution">
    <text evidence="10">The sequence shown here is derived from an EMBL/GenBank/DDBJ whole genome shotgun (WGS) entry which is preliminary data.</text>
</comment>
<feature type="domain" description="Ketosynthase family 3 (KS3)" evidence="9">
    <location>
        <begin position="101"/>
        <end position="518"/>
    </location>
</feature>
<dbReference type="InterPro" id="IPR018201">
    <property type="entry name" value="Ketoacyl_synth_AS"/>
</dbReference>
<evidence type="ECO:0000256" key="4">
    <source>
        <dbReference type="ARBA" id="ARBA00022553"/>
    </source>
</evidence>
<evidence type="ECO:0000256" key="1">
    <source>
        <dbReference type="ARBA" id="ARBA00001957"/>
    </source>
</evidence>
<dbReference type="UniPathway" id="UPA00094"/>
<dbReference type="Pfam" id="PF00109">
    <property type="entry name" value="ketoacyl-synt"/>
    <property type="match status" value="1"/>
</dbReference>
<evidence type="ECO:0000259" key="8">
    <source>
        <dbReference type="PROSITE" id="PS50075"/>
    </source>
</evidence>
<dbReference type="InterPro" id="IPR045851">
    <property type="entry name" value="AMP-bd_C_sf"/>
</dbReference>
<dbReference type="SMART" id="SM01294">
    <property type="entry name" value="PKS_PP_betabranch"/>
    <property type="match status" value="1"/>
</dbReference>
<evidence type="ECO:0000313" key="11">
    <source>
        <dbReference type="Proteomes" id="UP000275012"/>
    </source>
</evidence>
<gene>
    <name evidence="10" type="ORF">EBB59_04930</name>
</gene>
<dbReference type="Pfam" id="PF00668">
    <property type="entry name" value="Condensation"/>
    <property type="match status" value="1"/>
</dbReference>
<dbReference type="Gene3D" id="3.40.50.12780">
    <property type="entry name" value="N-terminal domain of ligase-like"/>
    <property type="match status" value="1"/>
</dbReference>
<dbReference type="InterPro" id="IPR000873">
    <property type="entry name" value="AMP-dep_synth/lig_dom"/>
</dbReference>
<dbReference type="InterPro" id="IPR010071">
    <property type="entry name" value="AA_adenyl_dom"/>
</dbReference>
<reference evidence="10 11" key="1">
    <citation type="submission" date="2018-10" db="EMBL/GenBank/DDBJ databases">
        <title>Proposal of Lysobacter pythonis sp. nov. isolated from royal pythons (Python regius).</title>
        <authorList>
            <person name="Hans-Juergen B."/>
            <person name="Huptas C."/>
            <person name="Sandra B."/>
            <person name="Igor L."/>
            <person name="Joachim S."/>
            <person name="Siegfried S."/>
            <person name="Mareike W."/>
            <person name="Peter K."/>
        </authorList>
    </citation>
    <scope>NUCLEOTIDE SEQUENCE [LARGE SCALE GENOMIC DNA]</scope>
    <source>
        <strain evidence="10 11">4284/11</strain>
    </source>
</reference>
<keyword evidence="3" id="KW-0596">Phosphopantetheine</keyword>
<accession>A0A3M2I540</accession>
<keyword evidence="4" id="KW-0597">Phosphoprotein</keyword>
<feature type="domain" description="Carrier" evidence="8">
    <location>
        <begin position="1723"/>
        <end position="1798"/>
    </location>
</feature>
<dbReference type="SUPFAM" id="SSF53901">
    <property type="entry name" value="Thiolase-like"/>
    <property type="match status" value="1"/>
</dbReference>
<evidence type="ECO:0000256" key="3">
    <source>
        <dbReference type="ARBA" id="ARBA00022450"/>
    </source>
</evidence>
<dbReference type="GO" id="GO:0006633">
    <property type="term" value="P:fatty acid biosynthetic process"/>
    <property type="evidence" value="ECO:0007669"/>
    <property type="project" value="UniProtKB-UniPathway"/>
</dbReference>
<comment type="pathway">
    <text evidence="2">Lipid metabolism; fatty acid biosynthesis.</text>
</comment>
<dbReference type="GO" id="GO:0044550">
    <property type="term" value="P:secondary metabolite biosynthetic process"/>
    <property type="evidence" value="ECO:0007669"/>
    <property type="project" value="TreeGrafter"/>
</dbReference>
<dbReference type="NCBIfam" id="TIGR01733">
    <property type="entry name" value="AA-adenyl-dom"/>
    <property type="match status" value="1"/>
</dbReference>
<feature type="domain" description="Carrier" evidence="8">
    <location>
        <begin position="671"/>
        <end position="748"/>
    </location>
</feature>
<dbReference type="PANTHER" id="PTHR45527:SF10">
    <property type="entry name" value="PYOCHELIN SYNTHASE PCHF"/>
    <property type="match status" value="1"/>
</dbReference>
<dbReference type="Pfam" id="PF00501">
    <property type="entry name" value="AMP-binding"/>
    <property type="match status" value="1"/>
</dbReference>
<dbReference type="EMBL" id="RFLY01000005">
    <property type="protein sequence ID" value="RMH93587.1"/>
    <property type="molecule type" value="Genomic_DNA"/>
</dbReference>
<dbReference type="GO" id="GO:0005737">
    <property type="term" value="C:cytoplasm"/>
    <property type="evidence" value="ECO:0007669"/>
    <property type="project" value="TreeGrafter"/>
</dbReference>
<dbReference type="GO" id="GO:0043041">
    <property type="term" value="P:amino acid activation for nonribosomal peptide biosynthetic process"/>
    <property type="evidence" value="ECO:0007669"/>
    <property type="project" value="TreeGrafter"/>
</dbReference>
<dbReference type="PANTHER" id="PTHR45527">
    <property type="entry name" value="NONRIBOSOMAL PEPTIDE SYNTHETASE"/>
    <property type="match status" value="1"/>
</dbReference>
<feature type="domain" description="Carrier" evidence="8">
    <location>
        <begin position="8"/>
        <end position="86"/>
    </location>
</feature>
<dbReference type="PROSITE" id="PS00606">
    <property type="entry name" value="KS3_1"/>
    <property type="match status" value="1"/>
</dbReference>
<name>A0A3M2I540_9GAMM</name>
<evidence type="ECO:0000256" key="2">
    <source>
        <dbReference type="ARBA" id="ARBA00005194"/>
    </source>
</evidence>
<dbReference type="PROSITE" id="PS52004">
    <property type="entry name" value="KS3_2"/>
    <property type="match status" value="1"/>
</dbReference>
<feature type="compositionally biased region" description="Basic residues" evidence="7">
    <location>
        <begin position="1810"/>
        <end position="1823"/>
    </location>
</feature>
<evidence type="ECO:0000313" key="10">
    <source>
        <dbReference type="EMBL" id="RMH93587.1"/>
    </source>
</evidence>
<protein>
    <submittedName>
        <fullName evidence="10">Amino acid adenylation domain-containing protein</fullName>
    </submittedName>
</protein>
<evidence type="ECO:0000256" key="6">
    <source>
        <dbReference type="ARBA" id="ARBA00022679"/>
    </source>
</evidence>
<dbReference type="InterPro" id="IPR014030">
    <property type="entry name" value="Ketoacyl_synth_N"/>
</dbReference>
<dbReference type="SUPFAM" id="SSF52777">
    <property type="entry name" value="CoA-dependent acyltransferases"/>
    <property type="match status" value="2"/>
</dbReference>
<dbReference type="Pfam" id="PF00550">
    <property type="entry name" value="PP-binding"/>
    <property type="match status" value="3"/>
</dbReference>
<dbReference type="InterPro" id="IPR042099">
    <property type="entry name" value="ANL_N_sf"/>
</dbReference>
<dbReference type="Pfam" id="PF02801">
    <property type="entry name" value="Ketoacyl-synt_C"/>
    <property type="match status" value="1"/>
</dbReference>
<dbReference type="InterPro" id="IPR020841">
    <property type="entry name" value="PKS_Beta-ketoAc_synthase_dom"/>
</dbReference>
<dbReference type="GO" id="GO:0031177">
    <property type="term" value="F:phosphopantetheine binding"/>
    <property type="evidence" value="ECO:0007669"/>
    <property type="project" value="InterPro"/>
</dbReference>
<dbReference type="InterPro" id="IPR032821">
    <property type="entry name" value="PKS_assoc"/>
</dbReference>
<dbReference type="Gene3D" id="1.10.1200.10">
    <property type="entry name" value="ACP-like"/>
    <property type="match status" value="3"/>
</dbReference>
<dbReference type="SMART" id="SM00823">
    <property type="entry name" value="PKS_PP"/>
    <property type="match status" value="3"/>
</dbReference>
<organism evidence="10 11">
    <name type="scientific">Solilutibacter pythonis</name>
    <dbReference type="NCBI Taxonomy" id="2483112"/>
    <lineage>
        <taxon>Bacteria</taxon>
        <taxon>Pseudomonadati</taxon>
        <taxon>Pseudomonadota</taxon>
        <taxon>Gammaproteobacteria</taxon>
        <taxon>Lysobacterales</taxon>
        <taxon>Lysobacteraceae</taxon>
        <taxon>Solilutibacter</taxon>
    </lineage>
</organism>
<dbReference type="CDD" id="cd19535">
    <property type="entry name" value="Cyc_NRPS"/>
    <property type="match status" value="1"/>
</dbReference>
<dbReference type="InterPro" id="IPR006162">
    <property type="entry name" value="Ppantetheine_attach_site"/>
</dbReference>
<dbReference type="Gene3D" id="3.40.47.10">
    <property type="match status" value="1"/>
</dbReference>
<dbReference type="InterPro" id="IPR020806">
    <property type="entry name" value="PKS_PP-bd"/>
</dbReference>
<comment type="cofactor">
    <cofactor evidence="1">
        <name>pantetheine 4'-phosphate</name>
        <dbReference type="ChEBI" id="CHEBI:47942"/>
    </cofactor>
</comment>
<dbReference type="InterPro" id="IPR036736">
    <property type="entry name" value="ACP-like_sf"/>
</dbReference>